<evidence type="ECO:0000256" key="2">
    <source>
        <dbReference type="ARBA" id="ARBA00012961"/>
    </source>
</evidence>
<dbReference type="InterPro" id="IPR027417">
    <property type="entry name" value="P-loop_NTPase"/>
</dbReference>
<evidence type="ECO:0000256" key="3">
    <source>
        <dbReference type="ARBA" id="ARBA00016296"/>
    </source>
</evidence>
<reference evidence="11 12" key="1">
    <citation type="submission" date="2016-10" db="EMBL/GenBank/DDBJ databases">
        <authorList>
            <person name="de Groot N.N."/>
        </authorList>
    </citation>
    <scope>NUCLEOTIDE SEQUENCE [LARGE SCALE GENOMIC DNA]</scope>
    <source>
        <strain evidence="11 12">ASO4-2</strain>
    </source>
</reference>
<dbReference type="RefSeq" id="WP_092118655.1">
    <property type="nucleotide sequence ID" value="NZ_FMXO01000006.1"/>
</dbReference>
<dbReference type="HAMAP" id="MF_00328">
    <property type="entry name" value="Guanylate_kinase"/>
    <property type="match status" value="1"/>
</dbReference>
<dbReference type="PROSITE" id="PS00856">
    <property type="entry name" value="GUANYLATE_KINASE_1"/>
    <property type="match status" value="1"/>
</dbReference>
<feature type="domain" description="Guanylate kinase-like" evidence="10">
    <location>
        <begin position="7"/>
        <end position="185"/>
    </location>
</feature>
<evidence type="ECO:0000256" key="7">
    <source>
        <dbReference type="ARBA" id="ARBA00022840"/>
    </source>
</evidence>
<dbReference type="CDD" id="cd00071">
    <property type="entry name" value="GMPK"/>
    <property type="match status" value="1"/>
</dbReference>
<evidence type="ECO:0000256" key="1">
    <source>
        <dbReference type="ARBA" id="ARBA00005790"/>
    </source>
</evidence>
<protein>
    <recommendedName>
        <fullName evidence="3 9">Guanylate kinase</fullName>
        <ecNumber evidence="2 9">2.7.4.8</ecNumber>
    </recommendedName>
    <alternativeName>
        <fullName evidence="8 9">GMP kinase</fullName>
    </alternativeName>
</protein>
<dbReference type="AlphaFoldDB" id="A0A1G6BYD4"/>
<evidence type="ECO:0000256" key="9">
    <source>
        <dbReference type="HAMAP-Rule" id="MF_00328"/>
    </source>
</evidence>
<dbReference type="FunFam" id="3.30.63.10:FF:000002">
    <property type="entry name" value="Guanylate kinase 1"/>
    <property type="match status" value="1"/>
</dbReference>
<keyword evidence="5 9" id="KW-0547">Nucleotide-binding</keyword>
<dbReference type="PANTHER" id="PTHR23117">
    <property type="entry name" value="GUANYLATE KINASE-RELATED"/>
    <property type="match status" value="1"/>
</dbReference>
<feature type="binding site" evidence="9">
    <location>
        <begin position="14"/>
        <end position="21"/>
    </location>
    <ligand>
        <name>ATP</name>
        <dbReference type="ChEBI" id="CHEBI:30616"/>
    </ligand>
</feature>
<sequence>MSSARSGLLLVISAPSGTGKSTLIKRLRQEFPRLAFSVSYTTRPPRPGEENGRDYHFVSKEQFHQLQVDGSLAEWAEVHGNLYGTSQPAVQEMLNKGSDVLFDIDVQGARQLRQAFDYGSFIFLFPPSRQVLEQRLRGRGTEDSRSLNQRLANARRELEQAELFDTWIINDDLEQAYRDLRSVYLAEGLRSRYNGELMAHILSTWTESKLGSSSDG</sequence>
<keyword evidence="4 9" id="KW-0808">Transferase</keyword>
<evidence type="ECO:0000256" key="8">
    <source>
        <dbReference type="ARBA" id="ARBA00030128"/>
    </source>
</evidence>
<gene>
    <name evidence="9" type="primary">gmk</name>
    <name evidence="11" type="ORF">SAMN05660653_01213</name>
</gene>
<comment type="function">
    <text evidence="9">Essential for recycling GMP and indirectly, cGMP.</text>
</comment>
<dbReference type="Gene3D" id="3.30.63.10">
    <property type="entry name" value="Guanylate Kinase phosphate binding domain"/>
    <property type="match status" value="1"/>
</dbReference>
<dbReference type="Gene3D" id="3.40.50.300">
    <property type="entry name" value="P-loop containing nucleotide triphosphate hydrolases"/>
    <property type="match status" value="1"/>
</dbReference>
<dbReference type="PROSITE" id="PS50052">
    <property type="entry name" value="GUANYLATE_KINASE_2"/>
    <property type="match status" value="1"/>
</dbReference>
<proteinExistence type="inferred from homology"/>
<comment type="subcellular location">
    <subcellularLocation>
        <location evidence="9">Cytoplasm</location>
    </subcellularLocation>
</comment>
<dbReference type="SUPFAM" id="SSF52540">
    <property type="entry name" value="P-loop containing nucleoside triphosphate hydrolases"/>
    <property type="match status" value="1"/>
</dbReference>
<name>A0A1G6BYD4_9BACT</name>
<dbReference type="EC" id="2.7.4.8" evidence="2 9"/>
<dbReference type="EMBL" id="FMXO01000006">
    <property type="protein sequence ID" value="SDB25642.1"/>
    <property type="molecule type" value="Genomic_DNA"/>
</dbReference>
<keyword evidence="12" id="KW-1185">Reference proteome</keyword>
<evidence type="ECO:0000256" key="5">
    <source>
        <dbReference type="ARBA" id="ARBA00022741"/>
    </source>
</evidence>
<dbReference type="InterPro" id="IPR020590">
    <property type="entry name" value="Guanylate_kinase_CS"/>
</dbReference>
<dbReference type="STRING" id="617002.SAMN05660653_01213"/>
<keyword evidence="9" id="KW-0963">Cytoplasm</keyword>
<evidence type="ECO:0000256" key="6">
    <source>
        <dbReference type="ARBA" id="ARBA00022777"/>
    </source>
</evidence>
<dbReference type="GO" id="GO:0004385">
    <property type="term" value="F:GMP kinase activity"/>
    <property type="evidence" value="ECO:0007669"/>
    <property type="project" value="UniProtKB-UniRule"/>
</dbReference>
<dbReference type="SMART" id="SM00072">
    <property type="entry name" value="GuKc"/>
    <property type="match status" value="1"/>
</dbReference>
<evidence type="ECO:0000256" key="4">
    <source>
        <dbReference type="ARBA" id="ARBA00022679"/>
    </source>
</evidence>
<dbReference type="GO" id="GO:0005829">
    <property type="term" value="C:cytosol"/>
    <property type="evidence" value="ECO:0007669"/>
    <property type="project" value="TreeGrafter"/>
</dbReference>
<dbReference type="InterPro" id="IPR008145">
    <property type="entry name" value="GK/Ca_channel_bsu"/>
</dbReference>
<organism evidence="11 12">
    <name type="scientific">Desulfonatronum thiosulfatophilum</name>
    <dbReference type="NCBI Taxonomy" id="617002"/>
    <lineage>
        <taxon>Bacteria</taxon>
        <taxon>Pseudomonadati</taxon>
        <taxon>Thermodesulfobacteriota</taxon>
        <taxon>Desulfovibrionia</taxon>
        <taxon>Desulfovibrionales</taxon>
        <taxon>Desulfonatronaceae</taxon>
        <taxon>Desulfonatronum</taxon>
    </lineage>
</organism>
<comment type="catalytic activity">
    <reaction evidence="9">
        <text>GMP + ATP = GDP + ADP</text>
        <dbReference type="Rhea" id="RHEA:20780"/>
        <dbReference type="ChEBI" id="CHEBI:30616"/>
        <dbReference type="ChEBI" id="CHEBI:58115"/>
        <dbReference type="ChEBI" id="CHEBI:58189"/>
        <dbReference type="ChEBI" id="CHEBI:456216"/>
        <dbReference type="EC" id="2.7.4.8"/>
    </reaction>
</comment>
<dbReference type="OrthoDB" id="9808150at2"/>
<accession>A0A1G6BYD4</accession>
<dbReference type="InterPro" id="IPR017665">
    <property type="entry name" value="Guanylate_kinase"/>
</dbReference>
<dbReference type="InterPro" id="IPR008144">
    <property type="entry name" value="Guanylate_kin-like_dom"/>
</dbReference>
<dbReference type="GO" id="GO:0005524">
    <property type="term" value="F:ATP binding"/>
    <property type="evidence" value="ECO:0007669"/>
    <property type="project" value="UniProtKB-UniRule"/>
</dbReference>
<evidence type="ECO:0000313" key="12">
    <source>
        <dbReference type="Proteomes" id="UP000198771"/>
    </source>
</evidence>
<comment type="similarity">
    <text evidence="1 9">Belongs to the guanylate kinase family.</text>
</comment>
<dbReference type="PANTHER" id="PTHR23117:SF13">
    <property type="entry name" value="GUANYLATE KINASE"/>
    <property type="match status" value="1"/>
</dbReference>
<keyword evidence="6 9" id="KW-0418">Kinase</keyword>
<dbReference type="Proteomes" id="UP000198771">
    <property type="component" value="Unassembled WGS sequence"/>
</dbReference>
<evidence type="ECO:0000313" key="11">
    <source>
        <dbReference type="EMBL" id="SDB25642.1"/>
    </source>
</evidence>
<evidence type="ECO:0000259" key="10">
    <source>
        <dbReference type="PROSITE" id="PS50052"/>
    </source>
</evidence>
<keyword evidence="7 9" id="KW-0067">ATP-binding</keyword>
<dbReference type="Pfam" id="PF00625">
    <property type="entry name" value="Guanylate_kin"/>
    <property type="match status" value="1"/>
</dbReference>
<dbReference type="NCBIfam" id="TIGR03263">
    <property type="entry name" value="guanyl_kin"/>
    <property type="match status" value="1"/>
</dbReference>